<dbReference type="InterPro" id="IPR027632">
    <property type="entry name" value="Lant_2_A2"/>
</dbReference>
<proteinExistence type="predicted"/>
<dbReference type="Pfam" id="PF16934">
    <property type="entry name" value="Mersacidin"/>
    <property type="match status" value="1"/>
</dbReference>
<dbReference type="NCBIfam" id="TIGR03893">
    <property type="entry name" value="lant_SP_1948"/>
    <property type="match status" value="1"/>
</dbReference>
<dbReference type="InterPro" id="IPR027635">
    <property type="entry name" value="Lantibiotic2_lead_pep_dom"/>
</dbReference>
<comment type="caution">
    <text evidence="2">The sequence shown here is derived from an EMBL/GenBank/DDBJ whole genome shotgun (WGS) entry which is preliminary data.</text>
</comment>
<dbReference type="EMBL" id="VEPV01000021">
    <property type="protein sequence ID" value="TNP10487.1"/>
    <property type="molecule type" value="Genomic_DNA"/>
</dbReference>
<accession>A0A5C4ZX58</accession>
<sequence>MSKEQMIEALKDPEARKKLGEVEHPSGKPLNELTLEELAEVQGAGDVSPETTPACIIAGGIGGYYLSKAIC</sequence>
<gene>
    <name evidence="2" type="ORF">FHY71_27235</name>
</gene>
<evidence type="ECO:0000313" key="3">
    <source>
        <dbReference type="Proteomes" id="UP000312495"/>
    </source>
</evidence>
<dbReference type="NCBIfam" id="TIGR03898">
    <property type="entry name" value="lanti_MRSA_kill"/>
    <property type="match status" value="1"/>
</dbReference>
<evidence type="ECO:0000313" key="2">
    <source>
        <dbReference type="EMBL" id="TNP10487.1"/>
    </source>
</evidence>
<dbReference type="GO" id="GO:0050830">
    <property type="term" value="P:defense response to Gram-positive bacterium"/>
    <property type="evidence" value="ECO:0007669"/>
    <property type="project" value="InterPro"/>
</dbReference>
<feature type="region of interest" description="Disordered" evidence="1">
    <location>
        <begin position="1"/>
        <end position="30"/>
    </location>
</feature>
<name>A0A5C4ZX58_9BACI</name>
<protein>
    <submittedName>
        <fullName evidence="2">Type 2 lantibiotic</fullName>
    </submittedName>
</protein>
<dbReference type="RefSeq" id="WP_088309981.1">
    <property type="nucleotide sequence ID" value="NZ_JAJAQE010000035.1"/>
</dbReference>
<reference evidence="2 3" key="1">
    <citation type="submission" date="2019-06" db="EMBL/GenBank/DDBJ databases">
        <title>Biocontrol Bacillus strains from Vietnam.</title>
        <authorList>
            <person name="Borriss R."/>
            <person name="Lasch P."/>
            <person name="Thanh Tam L.T."/>
            <person name="Luong P.T."/>
            <person name="Phuong Thao L.T."/>
            <person name="Kim Chung L.T."/>
        </authorList>
    </citation>
    <scope>NUCLEOTIDE SEQUENCE [LARGE SCALE GENOMIC DNA]</scope>
    <source>
        <strain evidence="2 3">SN1</strain>
    </source>
</reference>
<evidence type="ECO:0000256" key="1">
    <source>
        <dbReference type="SAM" id="MobiDB-lite"/>
    </source>
</evidence>
<dbReference type="AlphaFoldDB" id="A0A5C4ZX58"/>
<dbReference type="Proteomes" id="UP000312495">
    <property type="component" value="Unassembled WGS sequence"/>
</dbReference>
<feature type="compositionally biased region" description="Basic and acidic residues" evidence="1">
    <location>
        <begin position="1"/>
        <end position="26"/>
    </location>
</feature>
<organism evidence="2 3">
    <name type="scientific">Bacillus tropicus</name>
    <dbReference type="NCBI Taxonomy" id="2026188"/>
    <lineage>
        <taxon>Bacteria</taxon>
        <taxon>Bacillati</taxon>
        <taxon>Bacillota</taxon>
        <taxon>Bacilli</taxon>
        <taxon>Bacillales</taxon>
        <taxon>Bacillaceae</taxon>
        <taxon>Bacillus</taxon>
        <taxon>Bacillus cereus group</taxon>
    </lineage>
</organism>
<dbReference type="NCBIfam" id="NF038161">
    <property type="entry name" value="lant_II_LchA2"/>
    <property type="match status" value="1"/>
</dbReference>